<feature type="non-terminal residue" evidence="1">
    <location>
        <position position="1"/>
    </location>
</feature>
<name>A0AAD8EFP8_DIPPU</name>
<organism evidence="1 2">
    <name type="scientific">Diploptera punctata</name>
    <name type="common">Pacific beetle cockroach</name>
    <dbReference type="NCBI Taxonomy" id="6984"/>
    <lineage>
        <taxon>Eukaryota</taxon>
        <taxon>Metazoa</taxon>
        <taxon>Ecdysozoa</taxon>
        <taxon>Arthropoda</taxon>
        <taxon>Hexapoda</taxon>
        <taxon>Insecta</taxon>
        <taxon>Pterygota</taxon>
        <taxon>Neoptera</taxon>
        <taxon>Polyneoptera</taxon>
        <taxon>Dictyoptera</taxon>
        <taxon>Blattodea</taxon>
        <taxon>Blaberoidea</taxon>
        <taxon>Blaberidae</taxon>
        <taxon>Diplopterinae</taxon>
        <taxon>Diploptera</taxon>
    </lineage>
</organism>
<reference evidence="1" key="2">
    <citation type="submission" date="2023-05" db="EMBL/GenBank/DDBJ databases">
        <authorList>
            <person name="Fouks B."/>
        </authorList>
    </citation>
    <scope>NUCLEOTIDE SEQUENCE</scope>
    <source>
        <strain evidence="1">Stay&amp;Tobe</strain>
        <tissue evidence="1">Testes</tissue>
    </source>
</reference>
<reference evidence="1" key="1">
    <citation type="journal article" date="2023" name="IScience">
        <title>Live-bearing cockroach genome reveals convergent evolutionary mechanisms linked to viviparity in insects and beyond.</title>
        <authorList>
            <person name="Fouks B."/>
            <person name="Harrison M.C."/>
            <person name="Mikhailova A.A."/>
            <person name="Marchal E."/>
            <person name="English S."/>
            <person name="Carruthers M."/>
            <person name="Jennings E.C."/>
            <person name="Chiamaka E.L."/>
            <person name="Frigard R.A."/>
            <person name="Pippel M."/>
            <person name="Attardo G.M."/>
            <person name="Benoit J.B."/>
            <person name="Bornberg-Bauer E."/>
            <person name="Tobe S.S."/>
        </authorList>
    </citation>
    <scope>NUCLEOTIDE SEQUENCE</scope>
    <source>
        <strain evidence="1">Stay&amp;Tobe</strain>
    </source>
</reference>
<accession>A0AAD8EFP8</accession>
<gene>
    <name evidence="1" type="ORF">L9F63_018213</name>
</gene>
<evidence type="ECO:0000313" key="2">
    <source>
        <dbReference type="Proteomes" id="UP001233999"/>
    </source>
</evidence>
<dbReference type="Proteomes" id="UP001233999">
    <property type="component" value="Unassembled WGS sequence"/>
</dbReference>
<proteinExistence type="predicted"/>
<keyword evidence="2" id="KW-1185">Reference proteome</keyword>
<protein>
    <submittedName>
        <fullName evidence="1">Uncharacterized protein</fullName>
    </submittedName>
</protein>
<evidence type="ECO:0000313" key="1">
    <source>
        <dbReference type="EMBL" id="KAJ9588401.1"/>
    </source>
</evidence>
<sequence length="130" mass="15243">LAFRMVFHRLSFRFVKYRVYIGCIPFCCRSNMNCGQEVKQSAEIVFFYPISSLILSRMSPIILGTTKTEDLTLISEFSIIIFYTELLRRHGGRSKTKLPSRPTDMIVLNYLLVFFSMLRYQNHQLNTTVI</sequence>
<feature type="non-terminal residue" evidence="1">
    <location>
        <position position="130"/>
    </location>
</feature>
<comment type="caution">
    <text evidence="1">The sequence shown here is derived from an EMBL/GenBank/DDBJ whole genome shotgun (WGS) entry which is preliminary data.</text>
</comment>
<dbReference type="EMBL" id="JASPKZ010005683">
    <property type="protein sequence ID" value="KAJ9588401.1"/>
    <property type="molecule type" value="Genomic_DNA"/>
</dbReference>
<dbReference type="AlphaFoldDB" id="A0AAD8EFP8"/>